<feature type="transmembrane region" description="Helical" evidence="5">
    <location>
        <begin position="225"/>
        <end position="243"/>
    </location>
</feature>
<evidence type="ECO:0000313" key="7">
    <source>
        <dbReference type="EMBL" id="MFM2485532.1"/>
    </source>
</evidence>
<keyword evidence="2 5" id="KW-0812">Transmembrane</keyword>
<feature type="transmembrane region" description="Helical" evidence="5">
    <location>
        <begin position="405"/>
        <end position="424"/>
    </location>
</feature>
<dbReference type="Gene3D" id="1.20.1250.20">
    <property type="entry name" value="MFS general substrate transporter like domains"/>
    <property type="match status" value="1"/>
</dbReference>
<dbReference type="Pfam" id="PF07690">
    <property type="entry name" value="MFS_1"/>
    <property type="match status" value="2"/>
</dbReference>
<feature type="transmembrane region" description="Helical" evidence="5">
    <location>
        <begin position="272"/>
        <end position="293"/>
    </location>
</feature>
<dbReference type="CDD" id="cd17321">
    <property type="entry name" value="MFS_MMR_MDR_like"/>
    <property type="match status" value="1"/>
</dbReference>
<evidence type="ECO:0000256" key="2">
    <source>
        <dbReference type="ARBA" id="ARBA00022692"/>
    </source>
</evidence>
<feature type="transmembrane region" description="Helical" evidence="5">
    <location>
        <begin position="362"/>
        <end position="384"/>
    </location>
</feature>
<reference evidence="7 8" key="1">
    <citation type="journal article" date="2013" name="Int. J. Syst. Evol. Microbiol.">
        <title>Celerinatantimonas yamalensis sp. nov., a cold-adapted diazotrophic bacterium from a cold permafrost brine.</title>
        <authorList>
            <person name="Shcherbakova V."/>
            <person name="Chuvilskaya N."/>
            <person name="Rivkina E."/>
            <person name="Demidov N."/>
            <person name="Uchaeva V."/>
            <person name="Suetin S."/>
            <person name="Suzina N."/>
            <person name="Gilichinsky D."/>
        </authorList>
    </citation>
    <scope>NUCLEOTIDE SEQUENCE [LARGE SCALE GENOMIC DNA]</scope>
    <source>
        <strain evidence="7 8">C7</strain>
    </source>
</reference>
<accession>A0ABW9G7Q4</accession>
<keyword evidence="3 5" id="KW-1133">Transmembrane helix</keyword>
<keyword evidence="8" id="KW-1185">Reference proteome</keyword>
<gene>
    <name evidence="7" type="ORF">ABUE30_10760</name>
</gene>
<dbReference type="PANTHER" id="PTHR42718:SF39">
    <property type="entry name" value="ACTINORHODIN TRANSPORTER-RELATED"/>
    <property type="match status" value="1"/>
</dbReference>
<comment type="subcellular location">
    <subcellularLocation>
        <location evidence="1">Membrane</location>
        <topology evidence="1">Multi-pass membrane protein</topology>
    </subcellularLocation>
</comment>
<dbReference type="InterPro" id="IPR011701">
    <property type="entry name" value="MFS"/>
</dbReference>
<evidence type="ECO:0000256" key="4">
    <source>
        <dbReference type="ARBA" id="ARBA00023136"/>
    </source>
</evidence>
<feature type="transmembrane region" description="Helical" evidence="5">
    <location>
        <begin position="430"/>
        <end position="453"/>
    </location>
</feature>
<evidence type="ECO:0000256" key="3">
    <source>
        <dbReference type="ARBA" id="ARBA00022989"/>
    </source>
</evidence>
<evidence type="ECO:0000256" key="5">
    <source>
        <dbReference type="SAM" id="Phobius"/>
    </source>
</evidence>
<dbReference type="PROSITE" id="PS50850">
    <property type="entry name" value="MFS"/>
    <property type="match status" value="1"/>
</dbReference>
<dbReference type="InterPro" id="IPR020846">
    <property type="entry name" value="MFS_dom"/>
</dbReference>
<evidence type="ECO:0000256" key="1">
    <source>
        <dbReference type="ARBA" id="ARBA00004141"/>
    </source>
</evidence>
<feature type="transmembrane region" description="Helical" evidence="5">
    <location>
        <begin position="106"/>
        <end position="127"/>
    </location>
</feature>
<sequence length="468" mass="50147">MASQPRLPIFGLILLVAGQLLPQLDFSIVNVALSAMGHTLHTSATGLVLIVALYGLSFASLIATGARLGDRYGRKRIFFIGISGFALASALCGFANGLVMMLVGRLLQGLCGALLMPQIMATIHATLTGQQHSRAVSIYTSVAGLAVALGQMLGGWLVSANIFDLSWRIAFFINIPICLLVLMAGTRLIPETRATNTPTMDFAGMGLFTLLLLCILLPVTLAEHWPPLGILLLAAIPLGRHLWRIEHVQEQQGRSPLLPPSLFRNETTRTGFIGEAVVTFLYPGYLFVTALTLQDALAFSPRQSGDSFIALGLVYFLGSLLSRYLTQRFGNYRIFASGAMTTLLGLVLTTGFIQVWHTHISIMQLSIATGIVGLGNAMMLTAAFRMALAKVAPHHAGEASSALNTIQQGCFALGTAFAGAIYALMLNHGYVAALATTFGLLALLLIGMAYYMLKVPRLYICTPDESIS</sequence>
<organism evidence="7 8">
    <name type="scientific">Celerinatantimonas yamalensis</name>
    <dbReference type="NCBI Taxonomy" id="559956"/>
    <lineage>
        <taxon>Bacteria</taxon>
        <taxon>Pseudomonadati</taxon>
        <taxon>Pseudomonadota</taxon>
        <taxon>Gammaproteobacteria</taxon>
        <taxon>Celerinatantimonadaceae</taxon>
        <taxon>Celerinatantimonas</taxon>
    </lineage>
</organism>
<proteinExistence type="predicted"/>
<dbReference type="SUPFAM" id="SSF103473">
    <property type="entry name" value="MFS general substrate transporter"/>
    <property type="match status" value="1"/>
</dbReference>
<feature type="transmembrane region" description="Helical" evidence="5">
    <location>
        <begin position="46"/>
        <end position="65"/>
    </location>
</feature>
<protein>
    <submittedName>
        <fullName evidence="7">MFS transporter</fullName>
    </submittedName>
</protein>
<feature type="transmembrane region" description="Helical" evidence="5">
    <location>
        <begin position="334"/>
        <end position="356"/>
    </location>
</feature>
<evidence type="ECO:0000259" key="6">
    <source>
        <dbReference type="PROSITE" id="PS50850"/>
    </source>
</evidence>
<keyword evidence="4 5" id="KW-0472">Membrane</keyword>
<evidence type="ECO:0000313" key="8">
    <source>
        <dbReference type="Proteomes" id="UP001629953"/>
    </source>
</evidence>
<feature type="transmembrane region" description="Helical" evidence="5">
    <location>
        <begin position="202"/>
        <end position="219"/>
    </location>
</feature>
<dbReference type="Proteomes" id="UP001629953">
    <property type="component" value="Unassembled WGS sequence"/>
</dbReference>
<dbReference type="EMBL" id="JBEQCT010000004">
    <property type="protein sequence ID" value="MFM2485532.1"/>
    <property type="molecule type" value="Genomic_DNA"/>
</dbReference>
<dbReference type="Gene3D" id="1.20.1720.10">
    <property type="entry name" value="Multidrug resistance protein D"/>
    <property type="match status" value="1"/>
</dbReference>
<name>A0ABW9G7Q4_9GAMM</name>
<feature type="transmembrane region" description="Helical" evidence="5">
    <location>
        <begin position="305"/>
        <end position="322"/>
    </location>
</feature>
<feature type="transmembrane region" description="Helical" evidence="5">
    <location>
        <begin position="169"/>
        <end position="190"/>
    </location>
</feature>
<dbReference type="PANTHER" id="PTHR42718">
    <property type="entry name" value="MAJOR FACILITATOR SUPERFAMILY MULTIDRUG TRANSPORTER MFSC"/>
    <property type="match status" value="1"/>
</dbReference>
<dbReference type="RefSeq" id="WP_408623768.1">
    <property type="nucleotide sequence ID" value="NZ_JBEQCT010000004.1"/>
</dbReference>
<feature type="domain" description="Major facilitator superfamily (MFS) profile" evidence="6">
    <location>
        <begin position="11"/>
        <end position="459"/>
    </location>
</feature>
<feature type="transmembrane region" description="Helical" evidence="5">
    <location>
        <begin position="139"/>
        <end position="163"/>
    </location>
</feature>
<dbReference type="InterPro" id="IPR036259">
    <property type="entry name" value="MFS_trans_sf"/>
</dbReference>
<comment type="caution">
    <text evidence="7">The sequence shown here is derived from an EMBL/GenBank/DDBJ whole genome shotgun (WGS) entry which is preliminary data.</text>
</comment>
<feature type="transmembrane region" description="Helical" evidence="5">
    <location>
        <begin position="77"/>
        <end position="100"/>
    </location>
</feature>